<gene>
    <name evidence="1" type="ORF">NTEN_LOCUS3167</name>
</gene>
<reference evidence="1 2" key="1">
    <citation type="submission" date="2020-02" db="EMBL/GenBank/DDBJ databases">
        <authorList>
            <person name="Ferguson B K."/>
        </authorList>
    </citation>
    <scope>NUCLEOTIDE SEQUENCE [LARGE SCALE GENOMIC DNA]</scope>
</reference>
<sequence>MLAIFPLGRRTPTSSGVFTIRSGAFHQFKNKSGQFYQVPTCCRTGCFRSQCRQNLQVFLTGREQERRNLTERELISLILWYQIAVLAIVVCVNGNMDDNPGCSKEWIKYLIVNACNYSKRSVIAITYMVEDAMEEMNDKFHKITAPNKLDPMPEAKKISKKKIVDH</sequence>
<evidence type="ECO:0000313" key="1">
    <source>
        <dbReference type="EMBL" id="CAA9996710.1"/>
    </source>
</evidence>
<keyword evidence="2" id="KW-1185">Reference proteome</keyword>
<name>A0A6H5G421_9HEMI</name>
<accession>A0A6H5G421</accession>
<organism evidence="1 2">
    <name type="scientific">Nesidiocoris tenuis</name>
    <dbReference type="NCBI Taxonomy" id="355587"/>
    <lineage>
        <taxon>Eukaryota</taxon>
        <taxon>Metazoa</taxon>
        <taxon>Ecdysozoa</taxon>
        <taxon>Arthropoda</taxon>
        <taxon>Hexapoda</taxon>
        <taxon>Insecta</taxon>
        <taxon>Pterygota</taxon>
        <taxon>Neoptera</taxon>
        <taxon>Paraneoptera</taxon>
        <taxon>Hemiptera</taxon>
        <taxon>Heteroptera</taxon>
        <taxon>Panheteroptera</taxon>
        <taxon>Cimicomorpha</taxon>
        <taxon>Miridae</taxon>
        <taxon>Dicyphina</taxon>
        <taxon>Nesidiocoris</taxon>
    </lineage>
</organism>
<dbReference type="EMBL" id="CADCXU010004850">
    <property type="protein sequence ID" value="CAA9996710.1"/>
    <property type="molecule type" value="Genomic_DNA"/>
</dbReference>
<evidence type="ECO:0000313" key="2">
    <source>
        <dbReference type="Proteomes" id="UP000479000"/>
    </source>
</evidence>
<dbReference type="Proteomes" id="UP000479000">
    <property type="component" value="Unassembled WGS sequence"/>
</dbReference>
<protein>
    <submittedName>
        <fullName evidence="1">Uncharacterized protein</fullName>
    </submittedName>
</protein>
<dbReference type="OrthoDB" id="6621270at2759"/>
<dbReference type="AlphaFoldDB" id="A0A6H5G421"/>
<proteinExistence type="predicted"/>